<proteinExistence type="predicted"/>
<comment type="caution">
    <text evidence="1">The sequence shown here is derived from an EMBL/GenBank/DDBJ whole genome shotgun (WGS) entry which is preliminary data.</text>
</comment>
<organism evidence="1 2">
    <name type="scientific">Streptococcus constellatus subsp. constellatus SK53</name>
    <dbReference type="NCBI Taxonomy" id="1095730"/>
    <lineage>
        <taxon>Bacteria</taxon>
        <taxon>Bacillati</taxon>
        <taxon>Bacillota</taxon>
        <taxon>Bacilli</taxon>
        <taxon>Lactobacillales</taxon>
        <taxon>Streptococcaceae</taxon>
        <taxon>Streptococcus</taxon>
        <taxon>Streptococcus anginosus group</taxon>
    </lineage>
</organism>
<accession>A0AAD2Y4K8</accession>
<dbReference type="EMBL" id="AICQ01000006">
    <property type="protein sequence ID" value="EID22608.1"/>
    <property type="molecule type" value="Genomic_DNA"/>
</dbReference>
<name>A0AAD2Y4K8_STRCV</name>
<sequence>MNDERDIQKHIQFRILAKIRKSSDGRYRSNARGWFDDQYW</sequence>
<protein>
    <submittedName>
        <fullName evidence="1">Uncharacterized protein</fullName>
    </submittedName>
</protein>
<evidence type="ECO:0000313" key="2">
    <source>
        <dbReference type="Proteomes" id="UP000005070"/>
    </source>
</evidence>
<gene>
    <name evidence="1" type="ORF">HMPREF1044_1397</name>
</gene>
<dbReference type="AlphaFoldDB" id="A0AAD2Y4K8"/>
<evidence type="ECO:0000313" key="1">
    <source>
        <dbReference type="EMBL" id="EID22608.1"/>
    </source>
</evidence>
<dbReference type="Proteomes" id="UP000005070">
    <property type="component" value="Unassembled WGS sequence"/>
</dbReference>
<reference evidence="1 2" key="1">
    <citation type="submission" date="2012-01" db="EMBL/GenBank/DDBJ databases">
        <authorList>
            <person name="Harkins D.M."/>
            <person name="Madupu R."/>
            <person name="Durkin A.S."/>
            <person name="Torralba M."/>
            <person name="Methe B."/>
            <person name="Sutton G.G."/>
            <person name="Nelson K.E."/>
        </authorList>
    </citation>
    <scope>NUCLEOTIDE SEQUENCE [LARGE SCALE GENOMIC DNA]</scope>
    <source>
        <strain evidence="1 2">SK53</strain>
    </source>
</reference>